<dbReference type="CDD" id="cd04470">
    <property type="entry name" value="S1_EF-P_repeat_1"/>
    <property type="match status" value="1"/>
</dbReference>
<dbReference type="SUPFAM" id="SSF50104">
    <property type="entry name" value="Translation proteins SH3-like domain"/>
    <property type="match status" value="1"/>
</dbReference>
<dbReference type="InterPro" id="IPR012340">
    <property type="entry name" value="NA-bd_OB-fold"/>
</dbReference>
<organism evidence="5 6">
    <name type="scientific">Isoalcanivorax beigongshangi</name>
    <dbReference type="NCBI Taxonomy" id="3238810"/>
    <lineage>
        <taxon>Bacteria</taxon>
        <taxon>Pseudomonadati</taxon>
        <taxon>Pseudomonadota</taxon>
        <taxon>Gammaproteobacteria</taxon>
        <taxon>Oceanospirillales</taxon>
        <taxon>Alcanivoracaceae</taxon>
        <taxon>Isoalcanivorax</taxon>
    </lineage>
</organism>
<comment type="caution">
    <text evidence="5">The sequence shown here is derived from an EMBL/GenBank/DDBJ whole genome shotgun (WGS) entry which is preliminary data.</text>
</comment>
<dbReference type="HAMAP" id="MF_00646">
    <property type="entry name" value="EFP"/>
    <property type="match status" value="1"/>
</dbReference>
<reference evidence="5 6" key="1">
    <citation type="submission" date="2024-07" db="EMBL/GenBank/DDBJ databases">
        <authorList>
            <person name="Ren Q."/>
        </authorList>
    </citation>
    <scope>NUCLEOTIDE SEQUENCE [LARGE SCALE GENOMIC DNA]</scope>
    <source>
        <strain evidence="5 6">REN37</strain>
    </source>
</reference>
<dbReference type="SMART" id="SM00841">
    <property type="entry name" value="Elong-fact-P_C"/>
    <property type="match status" value="1"/>
</dbReference>
<gene>
    <name evidence="5" type="primary">yeiP</name>
    <name evidence="5" type="ORF">AB5I84_10145</name>
</gene>
<dbReference type="InterPro" id="IPR011897">
    <property type="entry name" value="Transl_elong_p-like_YeiP"/>
</dbReference>
<dbReference type="Pfam" id="PF01132">
    <property type="entry name" value="EFP"/>
    <property type="match status" value="1"/>
</dbReference>
<dbReference type="SUPFAM" id="SSF50249">
    <property type="entry name" value="Nucleic acid-binding proteins"/>
    <property type="match status" value="2"/>
</dbReference>
<dbReference type="NCBIfam" id="NF003392">
    <property type="entry name" value="PRK04542.1"/>
    <property type="match status" value="1"/>
</dbReference>
<dbReference type="PROSITE" id="PS01275">
    <property type="entry name" value="EFP"/>
    <property type="match status" value="1"/>
</dbReference>
<evidence type="ECO:0000313" key="5">
    <source>
        <dbReference type="EMBL" id="MEY1662507.1"/>
    </source>
</evidence>
<name>A0ABV4AI33_9GAMM</name>
<dbReference type="PANTHER" id="PTHR30053:SF14">
    <property type="entry name" value="TRANSLATION ELONGATION FACTOR KOW-LIKE DOMAIN-CONTAINING PROTEIN"/>
    <property type="match status" value="1"/>
</dbReference>
<dbReference type="Gene3D" id="2.30.30.30">
    <property type="match status" value="1"/>
</dbReference>
<dbReference type="RefSeq" id="WP_369455741.1">
    <property type="nucleotide sequence ID" value="NZ_JBGCUO010000001.1"/>
</dbReference>
<evidence type="ECO:0000259" key="4">
    <source>
        <dbReference type="SMART" id="SM01185"/>
    </source>
</evidence>
<dbReference type="InterPro" id="IPR008991">
    <property type="entry name" value="Translation_prot_SH3-like_sf"/>
</dbReference>
<evidence type="ECO:0000256" key="1">
    <source>
        <dbReference type="ARBA" id="ARBA00009479"/>
    </source>
</evidence>
<accession>A0ABV4AI33</accession>
<keyword evidence="6" id="KW-1185">Reference proteome</keyword>
<dbReference type="Gene3D" id="2.40.50.140">
    <property type="entry name" value="Nucleic acid-binding proteins"/>
    <property type="match status" value="2"/>
</dbReference>
<dbReference type="SMART" id="SM01185">
    <property type="entry name" value="EFP"/>
    <property type="match status" value="1"/>
</dbReference>
<dbReference type="Pfam" id="PF08207">
    <property type="entry name" value="EFP_N"/>
    <property type="match status" value="1"/>
</dbReference>
<dbReference type="Proteomes" id="UP001562065">
    <property type="component" value="Unassembled WGS sequence"/>
</dbReference>
<feature type="domain" description="Elongation factor P C-terminal" evidence="3">
    <location>
        <begin position="132"/>
        <end position="187"/>
    </location>
</feature>
<protein>
    <recommendedName>
        <fullName evidence="2">Elongation factor P-like protein</fullName>
    </recommendedName>
</protein>
<dbReference type="PIRSF" id="PIRSF005901">
    <property type="entry name" value="EF-P"/>
    <property type="match status" value="1"/>
</dbReference>
<evidence type="ECO:0000313" key="6">
    <source>
        <dbReference type="Proteomes" id="UP001562065"/>
    </source>
</evidence>
<comment type="similarity">
    <text evidence="1 2">Belongs to the elongation factor P family.</text>
</comment>
<evidence type="ECO:0000256" key="2">
    <source>
        <dbReference type="HAMAP-Rule" id="MF_00646"/>
    </source>
</evidence>
<sequence length="188" mass="20702">MTKASDLKRSDVLRANGALYVIRQIDVQTPSARGAATLYRVRATAVGGGHKLEERYKGDDDVDTVALSRRTVQLSYVDGDEYVFMDAADYTQYPLKRDDIEDELDFITEDSQGLQVLCVEEQVVGLELPASVELLITDTVPAMKAASASARTKPATLSTGLVIQVPEYIETGERVKVNTAERRFISRA</sequence>
<dbReference type="NCBIfam" id="NF001810">
    <property type="entry name" value="PRK00529.1"/>
    <property type="match status" value="1"/>
</dbReference>
<dbReference type="InterPro" id="IPR013185">
    <property type="entry name" value="Transl_elong_KOW-like"/>
</dbReference>
<dbReference type="InterPro" id="IPR014722">
    <property type="entry name" value="Rib_uL2_dom2"/>
</dbReference>
<dbReference type="InterPro" id="IPR020599">
    <property type="entry name" value="Transl_elong_fac_P/YeiP"/>
</dbReference>
<dbReference type="InterPro" id="IPR013852">
    <property type="entry name" value="Transl_elong_P/YeiP_CS"/>
</dbReference>
<proteinExistence type="inferred from homology"/>
<dbReference type="EMBL" id="JBGCUO010000001">
    <property type="protein sequence ID" value="MEY1662507.1"/>
    <property type="molecule type" value="Genomic_DNA"/>
</dbReference>
<dbReference type="CDD" id="cd05794">
    <property type="entry name" value="S1_EF-P_repeat_2"/>
    <property type="match status" value="1"/>
</dbReference>
<dbReference type="Pfam" id="PF09285">
    <property type="entry name" value="Elong-fact-P_C"/>
    <property type="match status" value="1"/>
</dbReference>
<evidence type="ECO:0000259" key="3">
    <source>
        <dbReference type="SMART" id="SM00841"/>
    </source>
</evidence>
<feature type="domain" description="Translation elongation factor P/YeiP central" evidence="4">
    <location>
        <begin position="69"/>
        <end position="124"/>
    </location>
</feature>
<dbReference type="PANTHER" id="PTHR30053">
    <property type="entry name" value="ELONGATION FACTOR P"/>
    <property type="match status" value="1"/>
</dbReference>
<dbReference type="InterPro" id="IPR001059">
    <property type="entry name" value="Transl_elong_P/YeiP_cen"/>
</dbReference>
<dbReference type="InterPro" id="IPR015365">
    <property type="entry name" value="Elong-fact-P_C"/>
</dbReference>